<feature type="region of interest" description="Disordered" evidence="5">
    <location>
        <begin position="1"/>
        <end position="23"/>
    </location>
</feature>
<evidence type="ECO:0000313" key="7">
    <source>
        <dbReference type="EMBL" id="QNN62510.1"/>
    </source>
</evidence>
<evidence type="ECO:0000256" key="1">
    <source>
        <dbReference type="ARBA" id="ARBA00004127"/>
    </source>
</evidence>
<dbReference type="Proteomes" id="UP000515934">
    <property type="component" value="Chromosome"/>
</dbReference>
<feature type="transmembrane region" description="Helical" evidence="6">
    <location>
        <begin position="221"/>
        <end position="240"/>
    </location>
</feature>
<keyword evidence="4 6" id="KW-0472">Membrane</keyword>
<evidence type="ECO:0000256" key="5">
    <source>
        <dbReference type="SAM" id="MobiDB-lite"/>
    </source>
</evidence>
<feature type="transmembrane region" description="Helical" evidence="6">
    <location>
        <begin position="188"/>
        <end position="209"/>
    </location>
</feature>
<evidence type="ECO:0000256" key="3">
    <source>
        <dbReference type="ARBA" id="ARBA00022989"/>
    </source>
</evidence>
<dbReference type="Pfam" id="PF01988">
    <property type="entry name" value="VIT1"/>
    <property type="match status" value="1"/>
</dbReference>
<keyword evidence="3 6" id="KW-1133">Transmembrane helix</keyword>
<reference evidence="7 8" key="1">
    <citation type="submission" date="2020-08" db="EMBL/GenBank/DDBJ databases">
        <title>Genome sequence of Leucobacter denitrificans KACC 14055T.</title>
        <authorList>
            <person name="Hyun D.-W."/>
            <person name="Bae J.-W."/>
        </authorList>
    </citation>
    <scope>NUCLEOTIDE SEQUENCE [LARGE SCALE GENOMIC DNA]</scope>
    <source>
        <strain evidence="7 8">KACC 14055</strain>
    </source>
</reference>
<dbReference type="KEGG" id="ldn:H9L06_09700"/>
<organism evidence="7 8">
    <name type="scientific">Leucobacter denitrificans</name>
    <dbReference type="NCBI Taxonomy" id="683042"/>
    <lineage>
        <taxon>Bacteria</taxon>
        <taxon>Bacillati</taxon>
        <taxon>Actinomycetota</taxon>
        <taxon>Actinomycetes</taxon>
        <taxon>Micrococcales</taxon>
        <taxon>Microbacteriaceae</taxon>
        <taxon>Leucobacter</taxon>
    </lineage>
</organism>
<dbReference type="GO" id="GO:0012505">
    <property type="term" value="C:endomembrane system"/>
    <property type="evidence" value="ECO:0007669"/>
    <property type="project" value="UniProtKB-SubCell"/>
</dbReference>
<dbReference type="GO" id="GO:0005384">
    <property type="term" value="F:manganese ion transmembrane transporter activity"/>
    <property type="evidence" value="ECO:0007669"/>
    <property type="project" value="InterPro"/>
</dbReference>
<keyword evidence="8" id="KW-1185">Reference proteome</keyword>
<evidence type="ECO:0000313" key="8">
    <source>
        <dbReference type="Proteomes" id="UP000515934"/>
    </source>
</evidence>
<proteinExistence type="predicted"/>
<dbReference type="GO" id="GO:0030026">
    <property type="term" value="P:intracellular manganese ion homeostasis"/>
    <property type="evidence" value="ECO:0007669"/>
    <property type="project" value="InterPro"/>
</dbReference>
<dbReference type="AlphaFoldDB" id="A0A7G9S3T5"/>
<dbReference type="InterPro" id="IPR008217">
    <property type="entry name" value="Ccc1_fam"/>
</dbReference>
<sequence length="244" mass="25519">MNNVHEPHDIARPHDYDHHHSDTSSGWLRATVFGAMDGLVSNSGLIAGIAAAGASNPIVAITGISGLIAGAVSMALGEFTSVRTANEQLDAEVRTEREAHARNPEGEQAELTALFTRVGMSAEIANLAAAQVHKNDERAVRVHITHELGLNLEERPSPLVAAVSSFLSFAIGAFIPIIPFVFGFGNLWIGLAFGGVGLLVAGGLAAVTTKHNWLWGSVRQLIFGGIAVAATYTIGTLLGVSEIG</sequence>
<dbReference type="EMBL" id="CP060716">
    <property type="protein sequence ID" value="QNN62510.1"/>
    <property type="molecule type" value="Genomic_DNA"/>
</dbReference>
<accession>A0A7G9S3T5</accession>
<feature type="transmembrane region" description="Helical" evidence="6">
    <location>
        <begin position="159"/>
        <end position="182"/>
    </location>
</feature>
<evidence type="ECO:0000256" key="6">
    <source>
        <dbReference type="SAM" id="Phobius"/>
    </source>
</evidence>
<feature type="compositionally biased region" description="Basic and acidic residues" evidence="5">
    <location>
        <begin position="1"/>
        <end position="22"/>
    </location>
</feature>
<name>A0A7G9S3T5_9MICO</name>
<keyword evidence="2 6" id="KW-0812">Transmembrane</keyword>
<comment type="subcellular location">
    <subcellularLocation>
        <location evidence="1">Endomembrane system</location>
        <topology evidence="1">Multi-pass membrane protein</topology>
    </subcellularLocation>
</comment>
<dbReference type="PANTHER" id="PTHR31851">
    <property type="entry name" value="FE(2+)/MN(2+) TRANSPORTER PCL1"/>
    <property type="match status" value="1"/>
</dbReference>
<gene>
    <name evidence="7" type="ORF">H9L06_09700</name>
</gene>
<evidence type="ECO:0000256" key="4">
    <source>
        <dbReference type="ARBA" id="ARBA00023136"/>
    </source>
</evidence>
<dbReference type="RefSeq" id="WP_187554980.1">
    <property type="nucleotide sequence ID" value="NZ_CP060716.1"/>
</dbReference>
<evidence type="ECO:0000256" key="2">
    <source>
        <dbReference type="ARBA" id="ARBA00022692"/>
    </source>
</evidence>
<protein>
    <submittedName>
        <fullName evidence="7">VIT1/CCC1 transporter family protein</fullName>
    </submittedName>
</protein>